<evidence type="ECO:0000256" key="1">
    <source>
        <dbReference type="SAM" id="MobiDB-lite"/>
    </source>
</evidence>
<evidence type="ECO:0000313" key="3">
    <source>
        <dbReference type="EMBL" id="KFE62679.1"/>
    </source>
</evidence>
<dbReference type="OrthoDB" id="262374at2"/>
<keyword evidence="2" id="KW-0812">Transmembrane</keyword>
<evidence type="ECO:0000313" key="4">
    <source>
        <dbReference type="Proteomes" id="UP000028725"/>
    </source>
</evidence>
<dbReference type="RefSeq" id="WP_044196938.1">
    <property type="nucleotide sequence ID" value="NZ_JMCB01000020.1"/>
</dbReference>
<feature type="compositionally biased region" description="Low complexity" evidence="1">
    <location>
        <begin position="204"/>
        <end position="217"/>
    </location>
</feature>
<comment type="caution">
    <text evidence="3">The sequence shown here is derived from an EMBL/GenBank/DDBJ whole genome shotgun (WGS) entry which is preliminary data.</text>
</comment>
<reference evidence="3 4" key="1">
    <citation type="submission" date="2014-04" db="EMBL/GenBank/DDBJ databases">
        <title>Genome assembly of Hyalangium minutum DSM 14724.</title>
        <authorList>
            <person name="Sharma G."/>
            <person name="Subramanian S."/>
        </authorList>
    </citation>
    <scope>NUCLEOTIDE SEQUENCE [LARGE SCALE GENOMIC DNA]</scope>
    <source>
        <strain evidence="3 4">DSM 14724</strain>
    </source>
</reference>
<dbReference type="STRING" id="394096.DB31_3793"/>
<keyword evidence="2" id="KW-0472">Membrane</keyword>
<feature type="transmembrane region" description="Helical" evidence="2">
    <location>
        <begin position="282"/>
        <end position="300"/>
    </location>
</feature>
<dbReference type="AlphaFoldDB" id="A0A085W4R6"/>
<accession>A0A085W4R6</accession>
<keyword evidence="2" id="KW-1133">Transmembrane helix</keyword>
<dbReference type="Proteomes" id="UP000028725">
    <property type="component" value="Unassembled WGS sequence"/>
</dbReference>
<feature type="transmembrane region" description="Helical" evidence="2">
    <location>
        <begin position="6"/>
        <end position="25"/>
    </location>
</feature>
<keyword evidence="4" id="KW-1185">Reference proteome</keyword>
<sequence length="339" mass="37480">MGVFFGFLLLLVGLGVVSPLILQGIRRTLRQRLEALSPQLELTDVAWEEQWLGLTLVGRTEDTPVALVSRPWGSYEVRAGIDASLPFGLSLTPQNRDVRLEGLQDIQVGVQDLDAAFQVQCENPAAAIRYMRDERTQRALRAALEADPKASVLGGEVRLSLPRSSNKELLRRQIRAAIRSAQGLREATGQLPAKNPPVLEGPEAPRSPTSVAPAAAAPALSVPEPRFSAEYVHRMRLKHQQRRAMQWGVYGVMAALILLPVGRIFRLPEGPLAPVADFLLEWDAVAFVAIMACVLLRLALDRCPSCSTTLPQFEPKVQDLPHLFRRRRVKCESCGLQLR</sequence>
<feature type="transmembrane region" description="Helical" evidence="2">
    <location>
        <begin position="244"/>
        <end position="262"/>
    </location>
</feature>
<dbReference type="EMBL" id="JMCB01000020">
    <property type="protein sequence ID" value="KFE62679.1"/>
    <property type="molecule type" value="Genomic_DNA"/>
</dbReference>
<organism evidence="3 4">
    <name type="scientific">Hyalangium minutum</name>
    <dbReference type="NCBI Taxonomy" id="394096"/>
    <lineage>
        <taxon>Bacteria</taxon>
        <taxon>Pseudomonadati</taxon>
        <taxon>Myxococcota</taxon>
        <taxon>Myxococcia</taxon>
        <taxon>Myxococcales</taxon>
        <taxon>Cystobacterineae</taxon>
        <taxon>Archangiaceae</taxon>
        <taxon>Hyalangium</taxon>
    </lineage>
</organism>
<evidence type="ECO:0000256" key="2">
    <source>
        <dbReference type="SAM" id="Phobius"/>
    </source>
</evidence>
<protein>
    <submittedName>
        <fullName evidence="3">Uncharacterized protein</fullName>
    </submittedName>
</protein>
<gene>
    <name evidence="3" type="ORF">DB31_3793</name>
</gene>
<feature type="region of interest" description="Disordered" evidence="1">
    <location>
        <begin position="185"/>
        <end position="217"/>
    </location>
</feature>
<name>A0A085W4R6_9BACT</name>
<proteinExistence type="predicted"/>